<gene>
    <name evidence="3" type="ORF">J2S43_006936</name>
</gene>
<dbReference type="EMBL" id="JAUSRA010000001">
    <property type="protein sequence ID" value="MDP9798424.1"/>
    <property type="molecule type" value="Genomic_DNA"/>
</dbReference>
<name>A0ABT9N3Y7_9ACTN</name>
<comment type="caution">
    <text evidence="3">The sequence shown here is derived from an EMBL/GenBank/DDBJ whole genome shotgun (WGS) entry which is preliminary data.</text>
</comment>
<feature type="domain" description="DUF1508" evidence="2">
    <location>
        <begin position="40"/>
        <end position="83"/>
    </location>
</feature>
<dbReference type="SUPFAM" id="SSF160113">
    <property type="entry name" value="YegP-like"/>
    <property type="match status" value="1"/>
</dbReference>
<dbReference type="InterPro" id="IPR010879">
    <property type="entry name" value="DUF1508"/>
</dbReference>
<dbReference type="Proteomes" id="UP001240984">
    <property type="component" value="Unassembled WGS sequence"/>
</dbReference>
<dbReference type="Pfam" id="PF07411">
    <property type="entry name" value="DUF1508"/>
    <property type="match status" value="1"/>
</dbReference>
<sequence length="93" mass="10006">MTEDEFDAMLAESEPVELTGPPAQIRPVTFELISGDLRAYRWRLVAADGEILATSATSYRSADEARRVLTTLMAAMQRAPIVEADGPAAPQAG</sequence>
<proteinExistence type="predicted"/>
<dbReference type="InterPro" id="IPR036913">
    <property type="entry name" value="YegP-like_sf"/>
</dbReference>
<dbReference type="Gene3D" id="2.30.29.80">
    <property type="match status" value="1"/>
</dbReference>
<accession>A0ABT9N3Y7</accession>
<organism evidence="3 4">
    <name type="scientific">Catenuloplanes nepalensis</name>
    <dbReference type="NCBI Taxonomy" id="587533"/>
    <lineage>
        <taxon>Bacteria</taxon>
        <taxon>Bacillati</taxon>
        <taxon>Actinomycetota</taxon>
        <taxon>Actinomycetes</taxon>
        <taxon>Micromonosporales</taxon>
        <taxon>Micromonosporaceae</taxon>
        <taxon>Catenuloplanes</taxon>
    </lineage>
</organism>
<reference evidence="3 4" key="1">
    <citation type="submission" date="2023-07" db="EMBL/GenBank/DDBJ databases">
        <title>Sequencing the genomes of 1000 actinobacteria strains.</title>
        <authorList>
            <person name="Klenk H.-P."/>
        </authorList>
    </citation>
    <scope>NUCLEOTIDE SEQUENCE [LARGE SCALE GENOMIC DNA]</scope>
    <source>
        <strain evidence="3 4">DSM 44710</strain>
    </source>
</reference>
<evidence type="ECO:0000259" key="2">
    <source>
        <dbReference type="Pfam" id="PF07411"/>
    </source>
</evidence>
<protein>
    <submittedName>
        <fullName evidence="3">Uncharacterized protein YegP (UPF0339 family)</fullName>
    </submittedName>
</protein>
<evidence type="ECO:0000256" key="1">
    <source>
        <dbReference type="SAM" id="MobiDB-lite"/>
    </source>
</evidence>
<evidence type="ECO:0000313" key="3">
    <source>
        <dbReference type="EMBL" id="MDP9798424.1"/>
    </source>
</evidence>
<feature type="region of interest" description="Disordered" evidence="1">
    <location>
        <begin position="1"/>
        <end position="22"/>
    </location>
</feature>
<keyword evidence="4" id="KW-1185">Reference proteome</keyword>
<evidence type="ECO:0000313" key="4">
    <source>
        <dbReference type="Proteomes" id="UP001240984"/>
    </source>
</evidence>